<feature type="binding site" evidence="9">
    <location>
        <position position="131"/>
    </location>
    <ligand>
        <name>L-citrulline</name>
        <dbReference type="ChEBI" id="CHEBI:57743"/>
    </ligand>
</feature>
<evidence type="ECO:0000256" key="5">
    <source>
        <dbReference type="ARBA" id="ARBA00022598"/>
    </source>
</evidence>
<keyword evidence="9" id="KW-0963">Cytoplasm</keyword>
<dbReference type="GeneID" id="83058340"/>
<dbReference type="CDD" id="cd01999">
    <property type="entry name" value="ASS"/>
    <property type="match status" value="1"/>
</dbReference>
<dbReference type="InterPro" id="IPR018223">
    <property type="entry name" value="Arginosuc_synth_CS"/>
</dbReference>
<feature type="binding site" evidence="9">
    <location>
        <position position="123"/>
    </location>
    <ligand>
        <name>L-aspartate</name>
        <dbReference type="ChEBI" id="CHEBI:29991"/>
    </ligand>
</feature>
<dbReference type="OrthoDB" id="9801641at2"/>
<gene>
    <name evidence="9" type="primary">argG</name>
    <name evidence="10" type="ORF">BED41_10825</name>
</gene>
<dbReference type="Proteomes" id="UP000093044">
    <property type="component" value="Chromosome"/>
</dbReference>
<dbReference type="GO" id="GO:0004055">
    <property type="term" value="F:argininosuccinate synthase activity"/>
    <property type="evidence" value="ECO:0007669"/>
    <property type="project" value="UniProtKB-UniRule"/>
</dbReference>
<dbReference type="Gene3D" id="3.40.50.620">
    <property type="entry name" value="HUPs"/>
    <property type="match status" value="1"/>
</dbReference>
<dbReference type="AlphaFoldDB" id="A0A1B2I6C9"/>
<dbReference type="GO" id="GO:0005524">
    <property type="term" value="F:ATP binding"/>
    <property type="evidence" value="ECO:0007669"/>
    <property type="project" value="UniProtKB-UniRule"/>
</dbReference>
<comment type="similarity">
    <text evidence="9">Belongs to the argininosuccinate synthase family. Type 1 subfamily.</text>
</comment>
<evidence type="ECO:0000256" key="9">
    <source>
        <dbReference type="HAMAP-Rule" id="MF_00005"/>
    </source>
</evidence>
<organism evidence="10 11">
    <name type="scientific">Cloacibacillus porcorum</name>
    <dbReference type="NCBI Taxonomy" id="1197717"/>
    <lineage>
        <taxon>Bacteria</taxon>
        <taxon>Thermotogati</taxon>
        <taxon>Synergistota</taxon>
        <taxon>Synergistia</taxon>
        <taxon>Synergistales</taxon>
        <taxon>Synergistaceae</taxon>
        <taxon>Cloacibacillus</taxon>
    </lineage>
</organism>
<comment type="pathway">
    <text evidence="1 9">Amino-acid biosynthesis; L-arginine biosynthesis; L-arginine from L-ornithine and carbamoyl phosphate: step 2/3.</text>
</comment>
<dbReference type="SUPFAM" id="SSF69864">
    <property type="entry name" value="Argininosuccinate synthetase, C-terminal domain"/>
    <property type="match status" value="1"/>
</dbReference>
<keyword evidence="6 9" id="KW-0028">Amino-acid biosynthesis</keyword>
<sequence>MMAPEKKGKVVLAYSGGLDTSVAIPWLHDQGYEVVTLTMHVGQQADDLEEIKAKAYSSGASKAYVVDLREAFIDTFVWPSLKANAVYQGVYPLNSALSRPMIAQALIWCAEKEGAVAVAHGCTGKGQDQVRIEVACNALNPDIEVLAPVRDWGFSREEEMDYAAAHNVPVPTTRKSPYSIDDNLWGRSIECGILEDPWNEPPKDAYKLTVDPVDAPDEEVTVEITFECGVPVAINGQKMGSIELIDFMNKTAGKAGYGRIDMVEDRLVGFKSREVYECPGALAIIHAHKKLETITLAKDVLKTKKELEVKFAELTYEGYWFSPLMEAIQAFMDSTQKSVNGTVRMKFYKGNCIVNGMKSDSSVYSKALATYSTGDIFDQSASVGFIKIWGMPIKTWRQTHKEKNINPIDSLVMQKGKDATK</sequence>
<evidence type="ECO:0000256" key="7">
    <source>
        <dbReference type="ARBA" id="ARBA00022741"/>
    </source>
</evidence>
<name>A0A1B2I6C9_9BACT</name>
<dbReference type="InterPro" id="IPR048267">
    <property type="entry name" value="Arginosuc_syn_N"/>
</dbReference>
<keyword evidence="4 9" id="KW-0055">Arginine biosynthesis</keyword>
<dbReference type="NCBIfam" id="TIGR00032">
    <property type="entry name" value="argG"/>
    <property type="match status" value="1"/>
</dbReference>
<evidence type="ECO:0000313" key="11">
    <source>
        <dbReference type="Proteomes" id="UP000093044"/>
    </source>
</evidence>
<comment type="catalytic activity">
    <reaction evidence="9">
        <text>L-citrulline + L-aspartate + ATP = 2-(N(omega)-L-arginino)succinate + AMP + diphosphate + H(+)</text>
        <dbReference type="Rhea" id="RHEA:10932"/>
        <dbReference type="ChEBI" id="CHEBI:15378"/>
        <dbReference type="ChEBI" id="CHEBI:29991"/>
        <dbReference type="ChEBI" id="CHEBI:30616"/>
        <dbReference type="ChEBI" id="CHEBI:33019"/>
        <dbReference type="ChEBI" id="CHEBI:57472"/>
        <dbReference type="ChEBI" id="CHEBI:57743"/>
        <dbReference type="ChEBI" id="CHEBI:456215"/>
        <dbReference type="EC" id="6.3.4.5"/>
    </reaction>
</comment>
<feature type="binding site" evidence="9">
    <location>
        <position position="179"/>
    </location>
    <ligand>
        <name>L-citrulline</name>
        <dbReference type="ChEBI" id="CHEBI:57743"/>
    </ligand>
</feature>
<dbReference type="GO" id="GO:0006526">
    <property type="term" value="P:L-arginine biosynthetic process"/>
    <property type="evidence" value="ECO:0007669"/>
    <property type="project" value="UniProtKB-UniRule"/>
</dbReference>
<dbReference type="STRING" id="1197717.BED41_10825"/>
<evidence type="ECO:0000256" key="3">
    <source>
        <dbReference type="ARBA" id="ARBA00012286"/>
    </source>
</evidence>
<dbReference type="Gene3D" id="1.20.5.470">
    <property type="entry name" value="Single helix bin"/>
    <property type="match status" value="1"/>
</dbReference>
<dbReference type="GO" id="GO:0005737">
    <property type="term" value="C:cytoplasm"/>
    <property type="evidence" value="ECO:0007669"/>
    <property type="project" value="UniProtKB-SubCell"/>
</dbReference>
<evidence type="ECO:0000313" key="10">
    <source>
        <dbReference type="EMBL" id="ANZ45520.1"/>
    </source>
</evidence>
<dbReference type="InterPro" id="IPR014729">
    <property type="entry name" value="Rossmann-like_a/b/a_fold"/>
</dbReference>
<feature type="binding site" evidence="9">
    <location>
        <position position="188"/>
    </location>
    <ligand>
        <name>L-citrulline</name>
        <dbReference type="ChEBI" id="CHEBI:57743"/>
    </ligand>
</feature>
<feature type="binding site" evidence="9">
    <location>
        <position position="128"/>
    </location>
    <ligand>
        <name>L-aspartate</name>
        <dbReference type="ChEBI" id="CHEBI:29991"/>
    </ligand>
</feature>
<evidence type="ECO:0000256" key="6">
    <source>
        <dbReference type="ARBA" id="ARBA00022605"/>
    </source>
</evidence>
<dbReference type="Pfam" id="PF20979">
    <property type="entry name" value="Arginosuc_syn_C"/>
    <property type="match status" value="1"/>
</dbReference>
<dbReference type="RefSeq" id="WP_066745949.1">
    <property type="nucleotide sequence ID" value="NZ_CALCLR010000098.1"/>
</dbReference>
<dbReference type="PANTHER" id="PTHR11587">
    <property type="entry name" value="ARGININOSUCCINATE SYNTHASE"/>
    <property type="match status" value="1"/>
</dbReference>
<reference evidence="10" key="1">
    <citation type="submission" date="2016-08" db="EMBL/GenBank/DDBJ databases">
        <title>Complete genome of Cloacibacillus porcorum.</title>
        <authorList>
            <person name="Looft T."/>
            <person name="Bayles D.O."/>
            <person name="Alt D.P."/>
        </authorList>
    </citation>
    <scope>NUCLEOTIDE SEQUENCE [LARGE SCALE GENOMIC DNA]</scope>
    <source>
        <strain evidence="10">CL-84</strain>
    </source>
</reference>
<dbReference type="InterPro" id="IPR023434">
    <property type="entry name" value="Arginosuc_synth_type_1_subfam"/>
</dbReference>
<feature type="binding site" evidence="9">
    <location>
        <begin position="13"/>
        <end position="21"/>
    </location>
    <ligand>
        <name>ATP</name>
        <dbReference type="ChEBI" id="CHEBI:30616"/>
    </ligand>
</feature>
<evidence type="ECO:0000256" key="2">
    <source>
        <dbReference type="ARBA" id="ARBA00011881"/>
    </source>
</evidence>
<dbReference type="EC" id="6.3.4.5" evidence="3 9"/>
<evidence type="ECO:0000256" key="8">
    <source>
        <dbReference type="ARBA" id="ARBA00022840"/>
    </source>
</evidence>
<feature type="binding site" evidence="9">
    <location>
        <position position="121"/>
    </location>
    <ligand>
        <name>ATP</name>
        <dbReference type="ChEBI" id="CHEBI:30616"/>
    </ligand>
</feature>
<accession>A0A1B2I6C9</accession>
<dbReference type="GO" id="GO:0000050">
    <property type="term" value="P:urea cycle"/>
    <property type="evidence" value="ECO:0007669"/>
    <property type="project" value="TreeGrafter"/>
</dbReference>
<dbReference type="FunFam" id="3.40.50.620:FF:000019">
    <property type="entry name" value="Argininosuccinate synthase"/>
    <property type="match status" value="1"/>
</dbReference>
<keyword evidence="11" id="KW-1185">Reference proteome</keyword>
<evidence type="ECO:0000256" key="1">
    <source>
        <dbReference type="ARBA" id="ARBA00004967"/>
    </source>
</evidence>
<feature type="binding site" evidence="9">
    <location>
        <position position="264"/>
    </location>
    <ligand>
        <name>L-citrulline</name>
        <dbReference type="ChEBI" id="CHEBI:57743"/>
    </ligand>
</feature>
<dbReference type="Gene3D" id="3.90.1260.10">
    <property type="entry name" value="Argininosuccinate synthetase, chain A, domain 2"/>
    <property type="match status" value="1"/>
</dbReference>
<comment type="caution">
    <text evidence="9">Lacks conserved residue(s) required for the propagation of feature annotation.</text>
</comment>
<keyword evidence="5 9" id="KW-0436">Ligase</keyword>
<dbReference type="SUPFAM" id="SSF52402">
    <property type="entry name" value="Adenine nucleotide alpha hydrolases-like"/>
    <property type="match status" value="1"/>
</dbReference>
<dbReference type="Pfam" id="PF00764">
    <property type="entry name" value="Arginosuc_synth"/>
    <property type="match status" value="1"/>
</dbReference>
<dbReference type="HAMAP" id="MF_00005">
    <property type="entry name" value="Arg_succ_synth_type1"/>
    <property type="match status" value="1"/>
</dbReference>
<keyword evidence="8 9" id="KW-0067">ATP-binding</keyword>
<keyword evidence="7 9" id="KW-0547">Nucleotide-binding</keyword>
<comment type="subcellular location">
    <subcellularLocation>
        <location evidence="9">Cytoplasm</location>
    </subcellularLocation>
</comment>
<dbReference type="UniPathway" id="UPA00068">
    <property type="reaction ID" value="UER00113"/>
</dbReference>
<dbReference type="InterPro" id="IPR001518">
    <property type="entry name" value="Arginosuc_synth"/>
</dbReference>
<protein>
    <recommendedName>
        <fullName evidence="3 9">Argininosuccinate synthase</fullName>
        <ecNumber evidence="3 9">6.3.4.5</ecNumber>
    </recommendedName>
    <alternativeName>
        <fullName evidence="9">Citrulline--aspartate ligase</fullName>
    </alternativeName>
</protein>
<feature type="binding site" evidence="9">
    <location>
        <position position="91"/>
    </location>
    <ligand>
        <name>L-citrulline</name>
        <dbReference type="ChEBI" id="CHEBI:57743"/>
    </ligand>
</feature>
<dbReference type="InterPro" id="IPR048268">
    <property type="entry name" value="Arginosuc_syn_C"/>
</dbReference>
<dbReference type="NCBIfam" id="NF001770">
    <property type="entry name" value="PRK00509.1"/>
    <property type="match status" value="1"/>
</dbReference>
<evidence type="ECO:0000256" key="4">
    <source>
        <dbReference type="ARBA" id="ARBA00022571"/>
    </source>
</evidence>
<dbReference type="KEGG" id="cpor:BED41_10825"/>
<dbReference type="GO" id="GO:0000053">
    <property type="term" value="P:argininosuccinate metabolic process"/>
    <property type="evidence" value="ECO:0007669"/>
    <property type="project" value="TreeGrafter"/>
</dbReference>
<proteinExistence type="inferred from homology"/>
<dbReference type="FunFam" id="3.90.1260.10:FF:000007">
    <property type="entry name" value="Argininosuccinate synthase"/>
    <property type="match status" value="1"/>
</dbReference>
<dbReference type="InterPro" id="IPR024074">
    <property type="entry name" value="AS_cat/multimer_dom_body"/>
</dbReference>
<dbReference type="PANTHER" id="PTHR11587:SF2">
    <property type="entry name" value="ARGININOSUCCINATE SYNTHASE"/>
    <property type="match status" value="1"/>
</dbReference>
<dbReference type="PROSITE" id="PS00564">
    <property type="entry name" value="ARGININOSUCCIN_SYN_1"/>
    <property type="match status" value="1"/>
</dbReference>
<comment type="subunit">
    <text evidence="2 9">Homotetramer.</text>
</comment>
<dbReference type="EMBL" id="CP016757">
    <property type="protein sequence ID" value="ANZ45520.1"/>
    <property type="molecule type" value="Genomic_DNA"/>
</dbReference>
<feature type="binding site" evidence="9">
    <location>
        <position position="276"/>
    </location>
    <ligand>
        <name>L-citrulline</name>
        <dbReference type="ChEBI" id="CHEBI:57743"/>
    </ligand>
</feature>